<dbReference type="GO" id="GO:0046677">
    <property type="term" value="P:response to antibiotic"/>
    <property type="evidence" value="ECO:0007669"/>
    <property type="project" value="UniProtKB-UniRule"/>
</dbReference>
<protein>
    <recommendedName>
        <fullName evidence="2 5">Beta-lactamase</fullName>
        <ecNumber evidence="2 5">3.5.2.6</ecNumber>
    </recommendedName>
</protein>
<keyword evidence="4 5" id="KW-0046">Antibiotic resistance</keyword>
<dbReference type="Proteomes" id="UP000565715">
    <property type="component" value="Unassembled WGS sequence"/>
</dbReference>
<evidence type="ECO:0000256" key="4">
    <source>
        <dbReference type="ARBA" id="ARBA00023251"/>
    </source>
</evidence>
<dbReference type="EC" id="3.5.2.6" evidence="2 5"/>
<evidence type="ECO:0000259" key="7">
    <source>
        <dbReference type="Pfam" id="PF13354"/>
    </source>
</evidence>
<organism evidence="8 9">
    <name type="scientific">Nocardia speluncae</name>
    <dbReference type="NCBI Taxonomy" id="419477"/>
    <lineage>
        <taxon>Bacteria</taxon>
        <taxon>Bacillati</taxon>
        <taxon>Actinomycetota</taxon>
        <taxon>Actinomycetes</taxon>
        <taxon>Mycobacteriales</taxon>
        <taxon>Nocardiaceae</taxon>
        <taxon>Nocardia</taxon>
    </lineage>
</organism>
<dbReference type="GO" id="GO:0008800">
    <property type="term" value="F:beta-lactamase activity"/>
    <property type="evidence" value="ECO:0007669"/>
    <property type="project" value="UniProtKB-UniRule"/>
</dbReference>
<proteinExistence type="inferred from homology"/>
<dbReference type="InterPro" id="IPR000871">
    <property type="entry name" value="Beta-lactam_class-A"/>
</dbReference>
<gene>
    <name evidence="8" type="primary">bla</name>
    <name evidence="8" type="ORF">HGA13_10430</name>
</gene>
<sequence>MRSIAILNQRPRRPPSNCGFSAGIARRNRDLPASISVAYRVRECRILAARHGPVCAADVKPIRSEFRVPRRSLAAVLAVTAFAVTACGSDPGEPTTSTPATISAPAVAELSNSLMEIQERHNVLFGIAAYSPTGARTFEWNAADRFALTSTFKVYAVAALLRLAERGEVDLNERVPILHADIVIASPTTSYRAGETLSWYDLCQAALVRSDNTAANLILRRIGGPPAVTALARMIGDTETRLDRWEPALNEALPGDTRDTSTPAAFAGGLHRLVLGNALIPVHRRMLTGWMRSSVTSGDRMREGLPVGWVAADKSGTGAYGTVNDAGVVWSPTGTSVVLVIFSRSTIGYPMAAPSNKAVADATTAVLATVTS</sequence>
<name>A0A846XFL5_9NOCA</name>
<dbReference type="AlphaFoldDB" id="A0A846XFL5"/>
<dbReference type="InterPro" id="IPR045155">
    <property type="entry name" value="Beta-lactam_cat"/>
</dbReference>
<keyword evidence="3 5" id="KW-0378">Hydrolase</keyword>
<dbReference type="PANTHER" id="PTHR35333:SF3">
    <property type="entry name" value="BETA-LACTAMASE-TYPE TRANSPEPTIDASE FOLD CONTAINING PROTEIN"/>
    <property type="match status" value="1"/>
</dbReference>
<accession>A0A846XFL5</accession>
<evidence type="ECO:0000256" key="2">
    <source>
        <dbReference type="ARBA" id="ARBA00012865"/>
    </source>
</evidence>
<evidence type="ECO:0000256" key="1">
    <source>
        <dbReference type="ARBA" id="ARBA00009009"/>
    </source>
</evidence>
<comment type="catalytic activity">
    <reaction evidence="5">
        <text>a beta-lactam + H2O = a substituted beta-amino acid</text>
        <dbReference type="Rhea" id="RHEA:20401"/>
        <dbReference type="ChEBI" id="CHEBI:15377"/>
        <dbReference type="ChEBI" id="CHEBI:35627"/>
        <dbReference type="ChEBI" id="CHEBI:140347"/>
        <dbReference type="EC" id="3.5.2.6"/>
    </reaction>
</comment>
<evidence type="ECO:0000256" key="3">
    <source>
        <dbReference type="ARBA" id="ARBA00022801"/>
    </source>
</evidence>
<dbReference type="Pfam" id="PF13354">
    <property type="entry name" value="Beta-lactamase2"/>
    <property type="match status" value="1"/>
</dbReference>
<dbReference type="InterPro" id="IPR012338">
    <property type="entry name" value="Beta-lactam/transpept-like"/>
</dbReference>
<reference evidence="8 9" key="1">
    <citation type="submission" date="2020-04" db="EMBL/GenBank/DDBJ databases">
        <title>MicrobeNet Type strains.</title>
        <authorList>
            <person name="Nicholson A.C."/>
        </authorList>
    </citation>
    <scope>NUCLEOTIDE SEQUENCE [LARGE SCALE GENOMIC DNA]</scope>
    <source>
        <strain evidence="8 9">DSM 45078</strain>
    </source>
</reference>
<comment type="caution">
    <text evidence="8">The sequence shown here is derived from an EMBL/GenBank/DDBJ whole genome shotgun (WGS) entry which is preliminary data.</text>
</comment>
<evidence type="ECO:0000256" key="6">
    <source>
        <dbReference type="SAM" id="MobiDB-lite"/>
    </source>
</evidence>
<dbReference type="GO" id="GO:0030655">
    <property type="term" value="P:beta-lactam antibiotic catabolic process"/>
    <property type="evidence" value="ECO:0007669"/>
    <property type="project" value="InterPro"/>
</dbReference>
<feature type="region of interest" description="Disordered" evidence="6">
    <location>
        <begin position="1"/>
        <end position="20"/>
    </location>
</feature>
<dbReference type="InterPro" id="IPR023650">
    <property type="entry name" value="Beta-lactam_class-A_AS"/>
</dbReference>
<evidence type="ECO:0000313" key="9">
    <source>
        <dbReference type="Proteomes" id="UP000565715"/>
    </source>
</evidence>
<evidence type="ECO:0000313" key="8">
    <source>
        <dbReference type="EMBL" id="NKY33486.1"/>
    </source>
</evidence>
<evidence type="ECO:0000256" key="5">
    <source>
        <dbReference type="RuleBase" id="RU361140"/>
    </source>
</evidence>
<comment type="similarity">
    <text evidence="1 5">Belongs to the class-A beta-lactamase family.</text>
</comment>
<dbReference type="SUPFAM" id="SSF56601">
    <property type="entry name" value="beta-lactamase/transpeptidase-like"/>
    <property type="match status" value="1"/>
</dbReference>
<keyword evidence="9" id="KW-1185">Reference proteome</keyword>
<feature type="domain" description="Beta-lactamase class A catalytic" evidence="7">
    <location>
        <begin position="129"/>
        <end position="342"/>
    </location>
</feature>
<dbReference type="EMBL" id="JAAXOO010000002">
    <property type="protein sequence ID" value="NKY33486.1"/>
    <property type="molecule type" value="Genomic_DNA"/>
</dbReference>
<dbReference type="PANTHER" id="PTHR35333">
    <property type="entry name" value="BETA-LACTAMASE"/>
    <property type="match status" value="1"/>
</dbReference>
<dbReference type="Gene3D" id="3.40.710.10">
    <property type="entry name" value="DD-peptidase/beta-lactamase superfamily"/>
    <property type="match status" value="1"/>
</dbReference>
<dbReference type="NCBIfam" id="NF033103">
    <property type="entry name" value="bla_class_A"/>
    <property type="match status" value="1"/>
</dbReference>
<dbReference type="PRINTS" id="PR00118">
    <property type="entry name" value="BLACTAMASEA"/>
</dbReference>
<dbReference type="PROSITE" id="PS00146">
    <property type="entry name" value="BETA_LACTAMASE_A"/>
    <property type="match status" value="1"/>
</dbReference>